<evidence type="ECO:0000313" key="1">
    <source>
        <dbReference type="EMBL" id="KAG8009019.1"/>
    </source>
</evidence>
<accession>A0ACB7F4B2</accession>
<protein>
    <submittedName>
        <fullName evidence="1">Uncharacterized protein</fullName>
    </submittedName>
</protein>
<gene>
    <name evidence="1" type="ORF">GBF38_011605</name>
</gene>
<proteinExistence type="predicted"/>
<name>A0ACB7F4B2_NIBAL</name>
<organism evidence="1 2">
    <name type="scientific">Nibea albiflora</name>
    <name type="common">Yellow drum</name>
    <name type="synonym">Corvina albiflora</name>
    <dbReference type="NCBI Taxonomy" id="240163"/>
    <lineage>
        <taxon>Eukaryota</taxon>
        <taxon>Metazoa</taxon>
        <taxon>Chordata</taxon>
        <taxon>Craniata</taxon>
        <taxon>Vertebrata</taxon>
        <taxon>Euteleostomi</taxon>
        <taxon>Actinopterygii</taxon>
        <taxon>Neopterygii</taxon>
        <taxon>Teleostei</taxon>
        <taxon>Neoteleostei</taxon>
        <taxon>Acanthomorphata</taxon>
        <taxon>Eupercaria</taxon>
        <taxon>Sciaenidae</taxon>
        <taxon>Nibea</taxon>
    </lineage>
</organism>
<sequence>QLTAQITKRCNVCVIEYCGGTAASQTDAKICLPECQKVHQMGICVPVGALSPPLPHFSIFISRKGGRDDTQQALAFSEVIKMFINTDASRPAFSKREPSDNEAMFGGRGYNPVKLQSYVQRCSEPCWFLCMSDHGRGCRHKDTVMEQ</sequence>
<keyword evidence="2" id="KW-1185">Reference proteome</keyword>
<reference evidence="1" key="1">
    <citation type="submission" date="2020-04" db="EMBL/GenBank/DDBJ databases">
        <title>A chromosome-scale assembly and high-density genetic map of the yellow drum (Nibea albiflora) genome.</title>
        <authorList>
            <person name="Xu D."/>
            <person name="Zhang W."/>
            <person name="Chen R."/>
            <person name="Tan P."/>
            <person name="Wang L."/>
            <person name="Song H."/>
            <person name="Tian L."/>
            <person name="Zhu Q."/>
            <person name="Wang B."/>
        </authorList>
    </citation>
    <scope>NUCLEOTIDE SEQUENCE</scope>
    <source>
        <strain evidence="1">ZJHYS-2018</strain>
    </source>
</reference>
<dbReference type="EMBL" id="CM024806">
    <property type="protein sequence ID" value="KAG8009019.1"/>
    <property type="molecule type" value="Genomic_DNA"/>
</dbReference>
<feature type="non-terminal residue" evidence="1">
    <location>
        <position position="1"/>
    </location>
</feature>
<dbReference type="Proteomes" id="UP000805704">
    <property type="component" value="Chromosome 18"/>
</dbReference>
<evidence type="ECO:0000313" key="2">
    <source>
        <dbReference type="Proteomes" id="UP000805704"/>
    </source>
</evidence>
<comment type="caution">
    <text evidence="1">The sequence shown here is derived from an EMBL/GenBank/DDBJ whole genome shotgun (WGS) entry which is preliminary data.</text>
</comment>